<accession>A0A8J1Y1D7</accession>
<protein>
    <submittedName>
        <fullName evidence="1">Uncharacterized protein</fullName>
    </submittedName>
</protein>
<keyword evidence="2" id="KW-1185">Reference proteome</keyword>
<comment type="caution">
    <text evidence="1">The sequence shown here is derived from an EMBL/GenBank/DDBJ whole genome shotgun (WGS) entry which is preliminary data.</text>
</comment>
<evidence type="ECO:0000313" key="1">
    <source>
        <dbReference type="EMBL" id="CAH1773859.1"/>
    </source>
</evidence>
<feature type="non-terminal residue" evidence="1">
    <location>
        <position position="126"/>
    </location>
</feature>
<feature type="non-terminal residue" evidence="1">
    <location>
        <position position="1"/>
    </location>
</feature>
<dbReference type="OrthoDB" id="10014409at2759"/>
<reference evidence="1" key="1">
    <citation type="submission" date="2022-03" db="EMBL/GenBank/DDBJ databases">
        <authorList>
            <person name="Martin C."/>
        </authorList>
    </citation>
    <scope>NUCLEOTIDE SEQUENCE</scope>
</reference>
<name>A0A8J1Y1D7_OWEFU</name>
<dbReference type="AlphaFoldDB" id="A0A8J1Y1D7"/>
<dbReference type="Proteomes" id="UP000749559">
    <property type="component" value="Unassembled WGS sequence"/>
</dbReference>
<gene>
    <name evidence="1" type="ORF">OFUS_LOCUS1395</name>
</gene>
<dbReference type="EMBL" id="CAIIXF020000001">
    <property type="protein sequence ID" value="CAH1773859.1"/>
    <property type="molecule type" value="Genomic_DNA"/>
</dbReference>
<sequence>WKYQDHLCSCLPLSTAAVERGFSNLKRWKIVARYNGPKTKCVIQPIIRQDGTIAVTDKEITEAFMVKYGNEIMSVQSHSIWYNYVENTVERILTTQRAIITETNYSKTCEIKNIDLNLYEIENAIK</sequence>
<evidence type="ECO:0000313" key="2">
    <source>
        <dbReference type="Proteomes" id="UP000749559"/>
    </source>
</evidence>
<proteinExistence type="predicted"/>
<organism evidence="1 2">
    <name type="scientific">Owenia fusiformis</name>
    <name type="common">Polychaete worm</name>
    <dbReference type="NCBI Taxonomy" id="6347"/>
    <lineage>
        <taxon>Eukaryota</taxon>
        <taxon>Metazoa</taxon>
        <taxon>Spiralia</taxon>
        <taxon>Lophotrochozoa</taxon>
        <taxon>Annelida</taxon>
        <taxon>Polychaeta</taxon>
        <taxon>Sedentaria</taxon>
        <taxon>Canalipalpata</taxon>
        <taxon>Sabellida</taxon>
        <taxon>Oweniida</taxon>
        <taxon>Oweniidae</taxon>
        <taxon>Owenia</taxon>
    </lineage>
</organism>